<reference evidence="2 3" key="1">
    <citation type="journal article" date="2013" name="Nature">
        <title>The genomes of four tapeworm species reveal adaptations to parasitism.</title>
        <authorList>
            <person name="Tsai I.J."/>
            <person name="Zarowiecki M."/>
            <person name="Holroyd N."/>
            <person name="Garciarrubio A."/>
            <person name="Sanchez-Flores A."/>
            <person name="Brooks K.L."/>
            <person name="Tracey A."/>
            <person name="Bobes R.J."/>
            <person name="Fragoso G."/>
            <person name="Sciutto E."/>
            <person name="Aslett M."/>
            <person name="Beasley H."/>
            <person name="Bennett H.M."/>
            <person name="Cai J."/>
            <person name="Camicia F."/>
            <person name="Clark R."/>
            <person name="Cucher M."/>
            <person name="De Silva N."/>
            <person name="Day T.A."/>
            <person name="Deplazes P."/>
            <person name="Estrada K."/>
            <person name="Fernandez C."/>
            <person name="Holland P.W."/>
            <person name="Hou J."/>
            <person name="Hu S."/>
            <person name="Huckvale T."/>
            <person name="Hung S.S."/>
            <person name="Kamenetzky L."/>
            <person name="Keane J.A."/>
            <person name="Kiss F."/>
            <person name="Koziol U."/>
            <person name="Lambert O."/>
            <person name="Liu K."/>
            <person name="Luo X."/>
            <person name="Luo Y."/>
            <person name="Macchiaroli N."/>
            <person name="Nichol S."/>
            <person name="Paps J."/>
            <person name="Parkinson J."/>
            <person name="Pouchkina-Stantcheva N."/>
            <person name="Riddiford N."/>
            <person name="Rosenzvit M."/>
            <person name="Salinas G."/>
            <person name="Wasmuth J.D."/>
            <person name="Zamanian M."/>
            <person name="Zheng Y."/>
            <person name="Cai X."/>
            <person name="Soberon X."/>
            <person name="Olson P.D."/>
            <person name="Laclette J.P."/>
            <person name="Brehm K."/>
            <person name="Berriman M."/>
            <person name="Garciarrubio A."/>
            <person name="Bobes R.J."/>
            <person name="Fragoso G."/>
            <person name="Sanchez-Flores A."/>
            <person name="Estrada K."/>
            <person name="Cevallos M.A."/>
            <person name="Morett E."/>
            <person name="Gonzalez V."/>
            <person name="Portillo T."/>
            <person name="Ochoa-Leyva A."/>
            <person name="Jose M.V."/>
            <person name="Sciutto E."/>
            <person name="Landa A."/>
            <person name="Jimenez L."/>
            <person name="Valdes V."/>
            <person name="Carrero J.C."/>
            <person name="Larralde C."/>
            <person name="Morales-Montor J."/>
            <person name="Limon-Lason J."/>
            <person name="Soberon X."/>
            <person name="Laclette J.P."/>
        </authorList>
    </citation>
    <scope>NUCLEOTIDE SEQUENCE [LARGE SCALE GENOMIC DNA]</scope>
</reference>
<proteinExistence type="predicted"/>
<accession>A0A068WBG8</accession>
<name>A0A068WBG8_ECHGR</name>
<keyword evidence="1" id="KW-1133">Transmembrane helix</keyword>
<evidence type="ECO:0000313" key="2">
    <source>
        <dbReference type="EMBL" id="CDS17055.1"/>
    </source>
</evidence>
<evidence type="ECO:0000256" key="1">
    <source>
        <dbReference type="SAM" id="Phobius"/>
    </source>
</evidence>
<feature type="transmembrane region" description="Helical" evidence="1">
    <location>
        <begin position="28"/>
        <end position="44"/>
    </location>
</feature>
<dbReference type="AlphaFoldDB" id="A0A068WBG8"/>
<reference evidence="2" key="2">
    <citation type="submission" date="2014-06" db="EMBL/GenBank/DDBJ databases">
        <authorList>
            <person name="Aslett M."/>
        </authorList>
    </citation>
    <scope>NUCLEOTIDE SEQUENCE</scope>
</reference>
<dbReference type="EMBL" id="LK028577">
    <property type="protein sequence ID" value="CDS17055.1"/>
    <property type="molecule type" value="Genomic_DNA"/>
</dbReference>
<organism evidence="2">
    <name type="scientific">Echinococcus granulosus</name>
    <name type="common">Hydatid tapeworm</name>
    <dbReference type="NCBI Taxonomy" id="6210"/>
    <lineage>
        <taxon>Eukaryota</taxon>
        <taxon>Metazoa</taxon>
        <taxon>Spiralia</taxon>
        <taxon>Lophotrochozoa</taxon>
        <taxon>Platyhelminthes</taxon>
        <taxon>Cestoda</taxon>
        <taxon>Eucestoda</taxon>
        <taxon>Cyclophyllidea</taxon>
        <taxon>Taeniidae</taxon>
        <taxon>Echinococcus</taxon>
        <taxon>Echinococcus granulosus group</taxon>
    </lineage>
</organism>
<reference evidence="4" key="3">
    <citation type="submission" date="2020-10" db="UniProtKB">
        <authorList>
            <consortium name="WormBaseParasite"/>
        </authorList>
    </citation>
    <scope>IDENTIFICATION</scope>
</reference>
<keyword evidence="1" id="KW-0812">Transmembrane</keyword>
<evidence type="ECO:0000313" key="4">
    <source>
        <dbReference type="WBParaSite" id="EgrG_000977800"/>
    </source>
</evidence>
<dbReference type="Proteomes" id="UP000492820">
    <property type="component" value="Unassembled WGS sequence"/>
</dbReference>
<gene>
    <name evidence="2" type="ORF">EgrG_000977800</name>
</gene>
<protein>
    <submittedName>
        <fullName evidence="4">Ovule protein</fullName>
    </submittedName>
</protein>
<dbReference type="WBParaSite" id="EgrG_000977800">
    <property type="protein sequence ID" value="EgrG_000977800"/>
    <property type="gene ID" value="EgrG_000977800"/>
</dbReference>
<evidence type="ECO:0000313" key="3">
    <source>
        <dbReference type="Proteomes" id="UP000492820"/>
    </source>
</evidence>
<sequence>MSRVLKPPDCFFDRLVAFGLFPTDSQPLLPLIMLILPYSASFAYKKDSHFPVKKQTRSSY</sequence>
<keyword evidence="1" id="KW-0472">Membrane</keyword>